<dbReference type="PIRSF" id="PIRSF029202">
    <property type="entry name" value="UCP029202"/>
    <property type="match status" value="1"/>
</dbReference>
<protein>
    <submittedName>
        <fullName evidence="1">DUF2184 domain-containing protein</fullName>
    </submittedName>
</protein>
<comment type="caution">
    <text evidence="1">The sequence shown here is derived from an EMBL/GenBank/DDBJ whole genome shotgun (WGS) entry which is preliminary data.</text>
</comment>
<evidence type="ECO:0000313" key="1">
    <source>
        <dbReference type="EMBL" id="RGQ85595.1"/>
    </source>
</evidence>
<evidence type="ECO:0000313" key="2">
    <source>
        <dbReference type="Proteomes" id="UP000286147"/>
    </source>
</evidence>
<organism evidence="1 2">
    <name type="scientific">Megamonas rupellensis</name>
    <dbReference type="NCBI Taxonomy" id="491921"/>
    <lineage>
        <taxon>Bacteria</taxon>
        <taxon>Bacillati</taxon>
        <taxon>Bacillota</taxon>
        <taxon>Negativicutes</taxon>
        <taxon>Selenomonadales</taxon>
        <taxon>Selenomonadaceae</taxon>
        <taxon>Megamonas</taxon>
    </lineage>
</organism>
<dbReference type="AlphaFoldDB" id="A0A412CGX4"/>
<dbReference type="Pfam" id="PF09950">
    <property type="entry name" value="Major_capside"/>
    <property type="match status" value="1"/>
</dbReference>
<accession>A0A412CGX4</accession>
<dbReference type="InterPro" id="IPR020049">
    <property type="entry name" value="Major_capsid-like"/>
</dbReference>
<sequence length="325" mass="35960">MKQGGGLYGGAYDAATASGMAYLVGELEKVDPKIREPLTAVTWQRDIVAETGGGWVEYTSTFDVNYGISAPNGGGIQGGSSTAIPAVQVDIGKNQYPVHTWMNVLKVPLVDQNKLQQIGRNLEDLLDRGLRLNYQKAVDQNVYAGYDEYKTTGIINNPNVVTALVAEGAQSDTTWKKKTPDEILNDINTALTEAWTAAEYDMRGMPNQILIPPQQYAYLVSQKVSEAGNVSILQFLLENNIGKNQGIDVQIYPCRWCIGSGQSKKDRMMVYVNDKDMLYFDMTVPLTRALTQPSVTDAAYLTLYASQFGVPKFLFYQPVRYYDGI</sequence>
<dbReference type="EMBL" id="QRTP01000004">
    <property type="protein sequence ID" value="RGQ85595.1"/>
    <property type="molecule type" value="Genomic_DNA"/>
</dbReference>
<proteinExistence type="predicted"/>
<name>A0A412CGX4_9FIRM</name>
<gene>
    <name evidence="1" type="ORF">DWY77_02800</name>
</gene>
<dbReference type="Proteomes" id="UP000286147">
    <property type="component" value="Unassembled WGS sequence"/>
</dbReference>
<reference evidence="1 2" key="1">
    <citation type="submission" date="2018-08" db="EMBL/GenBank/DDBJ databases">
        <title>A genome reference for cultivated species of the human gut microbiota.</title>
        <authorList>
            <person name="Zou Y."/>
            <person name="Xue W."/>
            <person name="Luo G."/>
        </authorList>
    </citation>
    <scope>NUCLEOTIDE SEQUENCE [LARGE SCALE GENOMIC DNA]</scope>
    <source>
        <strain evidence="1 2">AF27-12</strain>
    </source>
</reference>